<dbReference type="Proteomes" id="UP000325218">
    <property type="component" value="Unassembled WGS sequence"/>
</dbReference>
<evidence type="ECO:0000313" key="3">
    <source>
        <dbReference type="Proteomes" id="UP000325218"/>
    </source>
</evidence>
<dbReference type="AlphaFoldDB" id="A0A5D0CPQ4"/>
<comment type="caution">
    <text evidence="2">The sequence shown here is derived from an EMBL/GenBank/DDBJ whole genome shotgun (WGS) entry which is preliminary data.</text>
</comment>
<sequence length="93" mass="10461">MNKGLLRRYFVEFGSSEPNSGFLGAYFWKKAAKTLIWGPLKVNKALFDRYYARRAESGQNNGPKGRYFGSRQQSAREAAGIRPSSPRVAKIGE</sequence>
<dbReference type="RefSeq" id="WP_148454717.1">
    <property type="nucleotide sequence ID" value="NZ_VSDO01000004.1"/>
</dbReference>
<evidence type="ECO:0000313" key="2">
    <source>
        <dbReference type="EMBL" id="TYA11165.1"/>
    </source>
</evidence>
<keyword evidence="3" id="KW-1185">Reference proteome</keyword>
<protein>
    <submittedName>
        <fullName evidence="2">Uncharacterized protein</fullName>
    </submittedName>
</protein>
<feature type="region of interest" description="Disordered" evidence="1">
    <location>
        <begin position="56"/>
        <end position="93"/>
    </location>
</feature>
<reference evidence="2 3" key="1">
    <citation type="submission" date="2019-08" db="EMBL/GenBank/DDBJ databases">
        <title>Genome sequencing of Paenibacillus faecis DSM 23593(T).</title>
        <authorList>
            <person name="Kook J.-K."/>
            <person name="Park S.-N."/>
            <person name="Lim Y.K."/>
        </authorList>
    </citation>
    <scope>NUCLEOTIDE SEQUENCE [LARGE SCALE GENOMIC DNA]</scope>
    <source>
        <strain evidence="2 3">DSM 23593</strain>
    </source>
</reference>
<evidence type="ECO:0000256" key="1">
    <source>
        <dbReference type="SAM" id="MobiDB-lite"/>
    </source>
</evidence>
<gene>
    <name evidence="2" type="ORF">FRY98_18375</name>
</gene>
<proteinExistence type="predicted"/>
<accession>A0A5D0CPQ4</accession>
<dbReference type="EMBL" id="VSDO01000004">
    <property type="protein sequence ID" value="TYA11165.1"/>
    <property type="molecule type" value="Genomic_DNA"/>
</dbReference>
<organism evidence="2 3">
    <name type="scientific">Paenibacillus faecis</name>
    <dbReference type="NCBI Taxonomy" id="862114"/>
    <lineage>
        <taxon>Bacteria</taxon>
        <taxon>Bacillati</taxon>
        <taxon>Bacillota</taxon>
        <taxon>Bacilli</taxon>
        <taxon>Bacillales</taxon>
        <taxon>Paenibacillaceae</taxon>
        <taxon>Paenibacillus</taxon>
    </lineage>
</organism>
<name>A0A5D0CPQ4_9BACL</name>